<evidence type="ECO:0000313" key="1">
    <source>
        <dbReference type="EMBL" id="CUQ37661.1"/>
    </source>
</evidence>
<organism evidence="1 2">
    <name type="scientific">Flavonifractor plautii</name>
    <name type="common">Fusobacterium plautii</name>
    <dbReference type="NCBI Taxonomy" id="292800"/>
    <lineage>
        <taxon>Bacteria</taxon>
        <taxon>Bacillati</taxon>
        <taxon>Bacillota</taxon>
        <taxon>Clostridia</taxon>
        <taxon>Eubacteriales</taxon>
        <taxon>Oscillospiraceae</taxon>
        <taxon>Flavonifractor</taxon>
    </lineage>
</organism>
<reference evidence="1 2" key="1">
    <citation type="submission" date="2015-09" db="EMBL/GenBank/DDBJ databases">
        <authorList>
            <consortium name="Pathogen Informatics"/>
        </authorList>
    </citation>
    <scope>NUCLEOTIDE SEQUENCE [LARGE SCALE GENOMIC DNA]</scope>
    <source>
        <strain evidence="1 2">2789STDY5608854</strain>
    </source>
</reference>
<accession>A0A174VWE9</accession>
<name>A0A174VWE9_FLAPL</name>
<evidence type="ECO:0000313" key="2">
    <source>
        <dbReference type="Proteomes" id="UP000095746"/>
    </source>
</evidence>
<proteinExistence type="predicted"/>
<dbReference type="AlphaFoldDB" id="A0A174VWE9"/>
<gene>
    <name evidence="1" type="ORF">ERS852411_04321</name>
</gene>
<protein>
    <submittedName>
        <fullName evidence="1">Uncharacterized protein</fullName>
    </submittedName>
</protein>
<dbReference type="EMBL" id="CYZT01000996">
    <property type="protein sequence ID" value="CUQ37661.1"/>
    <property type="molecule type" value="Genomic_DNA"/>
</dbReference>
<dbReference type="Proteomes" id="UP000095746">
    <property type="component" value="Unassembled WGS sequence"/>
</dbReference>
<sequence>MPEPAMAHTLFSPTAYTSRKPLFRLSSPMPPQLSATAMA</sequence>